<dbReference type="Proteomes" id="UP000030746">
    <property type="component" value="Unassembled WGS sequence"/>
</dbReference>
<keyword evidence="3" id="KW-1185">Reference proteome</keyword>
<sequence length="589" mass="67422">MLRWELDVSPLISTKSWLKNYGLKKNKLNMYHILPTIGFKLSDDYDTTLKRPVASRYGSSLFQRAFRKDGHTYNLKCSKEKLIQIQNRLKQVLRLFERRLSWLTSESRRTFGVIEEKCVTVVLDIKNLSPQQFNQFIGAFQMVLEEQISRISKFNLIRSADNMKLFKESCVPVTHDTIYEAIEWIKSFDRLEPISSTAPCEAVVQALKDTSNEAVYILTEGTSIDACRGVFIEQLTNSHPCIPVNVVSYNCDNLDTIQYLRRLAECTNGRFHAYAVTMEMVTYDDDAPQNGSNGDSQVLLKRNMYGGMPEGAGIREDVLLLFEEFEEARNTNQFIEDLIKEGDWDPPKKKDEDPKKAARKLARMIQRKESSMGSAEWLKRYGLEANKLEFHDALAKVTFDHVEGVTNSFNAPEGQDKKLVDAIYCETLFPAVRWTDGTIKHVIVTQDIHRTYEQRITIALNRIQERIKWLTKGSRALFGTIIEDNIYILIDCSKSMEENIKFVKEKVQGLIQEQLRHKKSINIVSFGTTVETWSSRLVDITPQSLHSAQSWINALSCTGSTNTYGAIKYALSDSRTDGIYLLTDGCPDQ</sequence>
<dbReference type="PANTHER" id="PTHR46785">
    <property type="entry name" value="VON WILLEBRAND FACTOR A DOMAIN-CONTAINING PROTEIN 3B"/>
    <property type="match status" value="1"/>
</dbReference>
<feature type="domain" description="VWFA" evidence="1">
    <location>
        <begin position="485"/>
        <end position="589"/>
    </location>
</feature>
<reference evidence="2 3" key="1">
    <citation type="journal article" date="2013" name="Nature">
        <title>Insights into bilaterian evolution from three spiralian genomes.</title>
        <authorList>
            <person name="Simakov O."/>
            <person name="Marletaz F."/>
            <person name="Cho S.J."/>
            <person name="Edsinger-Gonzales E."/>
            <person name="Havlak P."/>
            <person name="Hellsten U."/>
            <person name="Kuo D.H."/>
            <person name="Larsson T."/>
            <person name="Lv J."/>
            <person name="Arendt D."/>
            <person name="Savage R."/>
            <person name="Osoegawa K."/>
            <person name="de Jong P."/>
            <person name="Grimwood J."/>
            <person name="Chapman J.A."/>
            <person name="Shapiro H."/>
            <person name="Aerts A."/>
            <person name="Otillar R.P."/>
            <person name="Terry A.Y."/>
            <person name="Boore J.L."/>
            <person name="Grigoriev I.V."/>
            <person name="Lindberg D.R."/>
            <person name="Seaver E.C."/>
            <person name="Weisblat D.A."/>
            <person name="Putnam N.H."/>
            <person name="Rokhsar D.S."/>
        </authorList>
    </citation>
    <scope>NUCLEOTIDE SEQUENCE [LARGE SCALE GENOMIC DNA]</scope>
</reference>
<gene>
    <name evidence="2" type="ORF">LOTGIDRAFT_114133</name>
</gene>
<dbReference type="Pfam" id="PF13768">
    <property type="entry name" value="VWA_3"/>
    <property type="match status" value="2"/>
</dbReference>
<feature type="domain" description="VWFA" evidence="1">
    <location>
        <begin position="147"/>
        <end position="272"/>
    </location>
</feature>
<dbReference type="InterPro" id="IPR002035">
    <property type="entry name" value="VWF_A"/>
</dbReference>
<dbReference type="AlphaFoldDB" id="V4AV80"/>
<dbReference type="PANTHER" id="PTHR46785:SF1">
    <property type="entry name" value="VON WILLEBRAND FACTOR A DOMAIN-CONTAINING PROTEIN 3B"/>
    <property type="match status" value="1"/>
</dbReference>
<dbReference type="InterPro" id="IPR036465">
    <property type="entry name" value="vWFA_dom_sf"/>
</dbReference>
<dbReference type="Gene3D" id="3.40.50.410">
    <property type="entry name" value="von Willebrand factor, type A domain"/>
    <property type="match status" value="1"/>
</dbReference>
<dbReference type="OrthoDB" id="10021393at2759"/>
<organism evidence="2 3">
    <name type="scientific">Lottia gigantea</name>
    <name type="common">Giant owl limpet</name>
    <dbReference type="NCBI Taxonomy" id="225164"/>
    <lineage>
        <taxon>Eukaryota</taxon>
        <taxon>Metazoa</taxon>
        <taxon>Spiralia</taxon>
        <taxon>Lophotrochozoa</taxon>
        <taxon>Mollusca</taxon>
        <taxon>Gastropoda</taxon>
        <taxon>Patellogastropoda</taxon>
        <taxon>Lottioidea</taxon>
        <taxon>Lottiidae</taxon>
        <taxon>Lottia</taxon>
    </lineage>
</organism>
<dbReference type="SUPFAM" id="SSF53300">
    <property type="entry name" value="vWA-like"/>
    <property type="match status" value="1"/>
</dbReference>
<dbReference type="KEGG" id="lgi:LOTGIDRAFT_114133"/>
<dbReference type="EMBL" id="KB201205">
    <property type="protein sequence ID" value="ESO98870.1"/>
    <property type="molecule type" value="Genomic_DNA"/>
</dbReference>
<protein>
    <recommendedName>
        <fullName evidence="1">VWFA domain-containing protein</fullName>
    </recommendedName>
</protein>
<dbReference type="STRING" id="225164.V4AV80"/>
<evidence type="ECO:0000313" key="2">
    <source>
        <dbReference type="EMBL" id="ESO98870.1"/>
    </source>
</evidence>
<evidence type="ECO:0000313" key="3">
    <source>
        <dbReference type="Proteomes" id="UP000030746"/>
    </source>
</evidence>
<feature type="non-terminal residue" evidence="2">
    <location>
        <position position="589"/>
    </location>
</feature>
<dbReference type="RefSeq" id="XP_009050499.1">
    <property type="nucleotide sequence ID" value="XM_009052251.1"/>
</dbReference>
<dbReference type="CTD" id="20231050"/>
<accession>V4AV80</accession>
<dbReference type="HOGENOM" id="CLU_023600_0_0_1"/>
<dbReference type="GeneID" id="20231050"/>
<proteinExistence type="predicted"/>
<dbReference type="OMA" id="QNLSCWG"/>
<name>V4AV80_LOTGI</name>
<evidence type="ECO:0000259" key="1">
    <source>
        <dbReference type="Pfam" id="PF13768"/>
    </source>
</evidence>